<keyword evidence="1" id="KW-0862">Zinc</keyword>
<dbReference type="SUPFAM" id="SSF57756">
    <property type="entry name" value="Retrovirus zinc finger-like domains"/>
    <property type="match status" value="1"/>
</dbReference>
<dbReference type="PROSITE" id="PS50158">
    <property type="entry name" value="ZF_CCHC"/>
    <property type="match status" value="1"/>
</dbReference>
<feature type="compositionally biased region" description="Basic and acidic residues" evidence="2">
    <location>
        <begin position="150"/>
        <end position="159"/>
    </location>
</feature>
<organism evidence="4">
    <name type="scientific">Rotaria magnacalcarata</name>
    <dbReference type="NCBI Taxonomy" id="392030"/>
    <lineage>
        <taxon>Eukaryota</taxon>
        <taxon>Metazoa</taxon>
        <taxon>Spiralia</taxon>
        <taxon>Gnathifera</taxon>
        <taxon>Rotifera</taxon>
        <taxon>Eurotatoria</taxon>
        <taxon>Bdelloidea</taxon>
        <taxon>Philodinida</taxon>
        <taxon>Philodinidae</taxon>
        <taxon>Rotaria</taxon>
    </lineage>
</organism>
<dbReference type="GO" id="GO:0008270">
    <property type="term" value="F:zinc ion binding"/>
    <property type="evidence" value="ECO:0007669"/>
    <property type="project" value="UniProtKB-KW"/>
</dbReference>
<dbReference type="Pfam" id="PF00098">
    <property type="entry name" value="zf-CCHC"/>
    <property type="match status" value="1"/>
</dbReference>
<dbReference type="GO" id="GO:0003676">
    <property type="term" value="F:nucleic acid binding"/>
    <property type="evidence" value="ECO:0007669"/>
    <property type="project" value="InterPro"/>
</dbReference>
<reference evidence="4" key="1">
    <citation type="submission" date="2021-02" db="EMBL/GenBank/DDBJ databases">
        <authorList>
            <person name="Nowell W R."/>
        </authorList>
    </citation>
    <scope>NUCLEOTIDE SEQUENCE</scope>
</reference>
<dbReference type="AlphaFoldDB" id="A0A814IE24"/>
<feature type="region of interest" description="Disordered" evidence="2">
    <location>
        <begin position="134"/>
        <end position="159"/>
    </location>
</feature>
<comment type="caution">
    <text evidence="4">The sequence shown here is derived from an EMBL/GenBank/DDBJ whole genome shotgun (WGS) entry which is preliminary data.</text>
</comment>
<evidence type="ECO:0000313" key="5">
    <source>
        <dbReference type="EMBL" id="CAF4085224.1"/>
    </source>
</evidence>
<sequence>MIGTPRNVSVDELLMAEVQQIEEILYRRAKNQRSLNKFKQSSPMEVERSTGKYVSDDYLRRINSRPNQEQMRHNYVKETKAYQVNEVTPNRYPYNTNHSTVELTSLHQSHPDECYKCGRKGHWARDCTTRYGAYRQERGRPNPKNDTGALDERTRHAPM</sequence>
<evidence type="ECO:0000313" key="6">
    <source>
        <dbReference type="EMBL" id="CAF4178313.1"/>
    </source>
</evidence>
<keyword evidence="1" id="KW-0863">Zinc-finger</keyword>
<dbReference type="EMBL" id="CAJNOV010000359">
    <property type="protein sequence ID" value="CAF1020455.1"/>
    <property type="molecule type" value="Genomic_DNA"/>
</dbReference>
<dbReference type="EMBL" id="CAJOBH010013960">
    <property type="protein sequence ID" value="CAF4178313.1"/>
    <property type="molecule type" value="Genomic_DNA"/>
</dbReference>
<keyword evidence="1" id="KW-0479">Metal-binding</keyword>
<gene>
    <name evidence="6" type="ORF">BYL167_LOCUS22703</name>
    <name evidence="4" type="ORF">CJN711_LOCUS3288</name>
    <name evidence="5" type="ORF">SMN809_LOCUS16539</name>
</gene>
<name>A0A814IE24_9BILA</name>
<evidence type="ECO:0000313" key="4">
    <source>
        <dbReference type="EMBL" id="CAF1020455.1"/>
    </source>
</evidence>
<dbReference type="SMART" id="SM00343">
    <property type="entry name" value="ZnF_C2HC"/>
    <property type="match status" value="1"/>
</dbReference>
<dbReference type="Gene3D" id="4.10.60.10">
    <property type="entry name" value="Zinc finger, CCHC-type"/>
    <property type="match status" value="1"/>
</dbReference>
<feature type="domain" description="CCHC-type" evidence="3">
    <location>
        <begin position="114"/>
        <end position="127"/>
    </location>
</feature>
<evidence type="ECO:0000256" key="2">
    <source>
        <dbReference type="SAM" id="MobiDB-lite"/>
    </source>
</evidence>
<dbReference type="Proteomes" id="UP000681967">
    <property type="component" value="Unassembled WGS sequence"/>
</dbReference>
<evidence type="ECO:0000259" key="3">
    <source>
        <dbReference type="PROSITE" id="PS50158"/>
    </source>
</evidence>
<dbReference type="Proteomes" id="UP000663855">
    <property type="component" value="Unassembled WGS sequence"/>
</dbReference>
<dbReference type="EMBL" id="CAJOBI010007417">
    <property type="protein sequence ID" value="CAF4085224.1"/>
    <property type="molecule type" value="Genomic_DNA"/>
</dbReference>
<protein>
    <recommendedName>
        <fullName evidence="3">CCHC-type domain-containing protein</fullName>
    </recommendedName>
</protein>
<dbReference type="InterPro" id="IPR036875">
    <property type="entry name" value="Znf_CCHC_sf"/>
</dbReference>
<proteinExistence type="predicted"/>
<dbReference type="InterPro" id="IPR001878">
    <property type="entry name" value="Znf_CCHC"/>
</dbReference>
<accession>A0A814IE24</accession>
<dbReference type="Proteomes" id="UP000676336">
    <property type="component" value="Unassembled WGS sequence"/>
</dbReference>
<evidence type="ECO:0000256" key="1">
    <source>
        <dbReference type="PROSITE-ProRule" id="PRU00047"/>
    </source>
</evidence>